<dbReference type="RefSeq" id="WP_302881259.1">
    <property type="nucleotide sequence ID" value="NZ_JARLKN010000088.1"/>
</dbReference>
<organism evidence="3 4">
    <name type="scientific">Paenibacillus ehimensis</name>
    <dbReference type="NCBI Taxonomy" id="79264"/>
    <lineage>
        <taxon>Bacteria</taxon>
        <taxon>Bacillati</taxon>
        <taxon>Bacillota</taxon>
        <taxon>Bacilli</taxon>
        <taxon>Bacillales</taxon>
        <taxon>Paenibacillaceae</taxon>
        <taxon>Paenibacillus</taxon>
    </lineage>
</organism>
<evidence type="ECO:0000313" key="4">
    <source>
        <dbReference type="Proteomes" id="UP001168883"/>
    </source>
</evidence>
<feature type="transmembrane region" description="Helical" evidence="1">
    <location>
        <begin position="198"/>
        <end position="219"/>
    </location>
</feature>
<keyword evidence="1" id="KW-0812">Transmembrane</keyword>
<feature type="transmembrane region" description="Helical" evidence="1">
    <location>
        <begin position="226"/>
        <end position="244"/>
    </location>
</feature>
<accession>A0ABT8VKH7</accession>
<name>A0ABT8VKH7_9BACL</name>
<evidence type="ECO:0000259" key="2">
    <source>
        <dbReference type="Pfam" id="PF02517"/>
    </source>
</evidence>
<keyword evidence="1" id="KW-1133">Transmembrane helix</keyword>
<feature type="domain" description="CAAX prenyl protease 2/Lysostaphin resistance protein A-like" evidence="2">
    <location>
        <begin position="136"/>
        <end position="236"/>
    </location>
</feature>
<feature type="transmembrane region" description="Helical" evidence="1">
    <location>
        <begin position="126"/>
        <end position="146"/>
    </location>
</feature>
<keyword evidence="3" id="KW-0378">Hydrolase</keyword>
<gene>
    <name evidence="3" type="ORF">Q3C12_31270</name>
</gene>
<comment type="caution">
    <text evidence="3">The sequence shown here is derived from an EMBL/GenBank/DDBJ whole genome shotgun (WGS) entry which is preliminary data.</text>
</comment>
<keyword evidence="3" id="KW-0645">Protease</keyword>
<proteinExistence type="predicted"/>
<feature type="transmembrane region" description="Helical" evidence="1">
    <location>
        <begin position="52"/>
        <end position="74"/>
    </location>
</feature>
<evidence type="ECO:0000313" key="3">
    <source>
        <dbReference type="EMBL" id="MDO3681478.1"/>
    </source>
</evidence>
<reference evidence="3" key="1">
    <citation type="submission" date="2023-07" db="EMBL/GenBank/DDBJ databases">
        <authorList>
            <person name="Aktuganov G."/>
            <person name="Boyko T."/>
            <person name="Delegan Y."/>
            <person name="Galimzianova N."/>
            <person name="Gilvanova E."/>
            <person name="Korobov V."/>
            <person name="Kuzmina L."/>
            <person name="Melentiev A."/>
            <person name="Milman P."/>
            <person name="Ryabova A."/>
            <person name="Stupak E."/>
            <person name="Yasakov T."/>
            <person name="Zharikova N."/>
            <person name="Zhurenko E."/>
        </authorList>
    </citation>
    <scope>NUCLEOTIDE SEQUENCE</scope>
    <source>
        <strain evidence="3">IB-739</strain>
    </source>
</reference>
<dbReference type="EMBL" id="JAUMKJ010000066">
    <property type="protein sequence ID" value="MDO3681478.1"/>
    <property type="molecule type" value="Genomic_DNA"/>
</dbReference>
<keyword evidence="1" id="KW-0472">Membrane</keyword>
<dbReference type="Pfam" id="PF02517">
    <property type="entry name" value="Rce1-like"/>
    <property type="match status" value="1"/>
</dbReference>
<evidence type="ECO:0000256" key="1">
    <source>
        <dbReference type="SAM" id="Phobius"/>
    </source>
</evidence>
<keyword evidence="4" id="KW-1185">Reference proteome</keyword>
<protein>
    <submittedName>
        <fullName evidence="3">CPBP family intramembrane metalloprotease</fullName>
        <ecNumber evidence="3">3.4.-.-</ecNumber>
    </submittedName>
</protein>
<feature type="transmembrane region" description="Helical" evidence="1">
    <location>
        <begin position="94"/>
        <end position="114"/>
    </location>
</feature>
<dbReference type="InterPro" id="IPR003675">
    <property type="entry name" value="Rce1/LyrA-like_dom"/>
</dbReference>
<keyword evidence="3" id="KW-0482">Metalloprotease</keyword>
<dbReference type="EC" id="3.4.-.-" evidence="3"/>
<feature type="transmembrane region" description="Helical" evidence="1">
    <location>
        <begin position="20"/>
        <end position="40"/>
    </location>
</feature>
<dbReference type="PANTHER" id="PTHR39430">
    <property type="entry name" value="MEMBRANE-ASSOCIATED PROTEASE-RELATED"/>
    <property type="match status" value="1"/>
</dbReference>
<dbReference type="GO" id="GO:0008237">
    <property type="term" value="F:metallopeptidase activity"/>
    <property type="evidence" value="ECO:0007669"/>
    <property type="project" value="UniProtKB-KW"/>
</dbReference>
<sequence>MQQEKDCVHVSRSNKGMKWWAVVLSSWGIFVMGLFTSTAVGQTVSRAGYSQTLVHILQALLLAFIVLPSLYWLLRKSNNRPFLAIGLSSVKRAVPRFIMGAGLVAVLTGSGFAIAEWLGWIRITEFHFSMPLISMALLNVVVAFFYEAFPEELIFRGAVYSALSERFGRIFALFLQPVVFLLAPVTESGLHLITGFEPASITIDYVILLVTFGVILQLLRLVTNSLWTSIGFHLTYLFSSRFIVLQREARFLTYDEIEPGTGELFIIFTMTLLLGIVILISVAIVRRLTIDLHNKEGCDHA</sequence>
<dbReference type="Proteomes" id="UP001168883">
    <property type="component" value="Unassembled WGS sequence"/>
</dbReference>
<feature type="transmembrane region" description="Helical" evidence="1">
    <location>
        <begin position="264"/>
        <end position="285"/>
    </location>
</feature>
<dbReference type="PANTHER" id="PTHR39430:SF1">
    <property type="entry name" value="PROTEASE"/>
    <property type="match status" value="1"/>
</dbReference>
<feature type="transmembrane region" description="Helical" evidence="1">
    <location>
        <begin position="167"/>
        <end position="186"/>
    </location>
</feature>